<dbReference type="EMBL" id="CP096040">
    <property type="protein sequence ID" value="USQ95329.1"/>
    <property type="molecule type" value="Genomic_DNA"/>
</dbReference>
<dbReference type="Proteomes" id="UP001057520">
    <property type="component" value="Chromosome"/>
</dbReference>
<evidence type="ECO:0000313" key="1">
    <source>
        <dbReference type="EMBL" id="USQ95329.1"/>
    </source>
</evidence>
<reference evidence="1 2" key="1">
    <citation type="submission" date="2022-04" db="EMBL/GenBank/DDBJ databases">
        <title>Genome sequence of soybean root-associated Caulobacter segnis RL271.</title>
        <authorList>
            <person name="Longley R."/>
            <person name="Bonito G."/>
            <person name="Trigodet F."/>
            <person name="Crosson S."/>
            <person name="Fiebig A."/>
        </authorList>
    </citation>
    <scope>NUCLEOTIDE SEQUENCE [LARGE SCALE GENOMIC DNA]</scope>
    <source>
        <strain evidence="1 2">RL271</strain>
    </source>
</reference>
<sequence length="48" mass="5084">MMIEDLRPLAVVTGASSGIGYELMAAVTPQSVLAQQHRKMAEPGSGQR</sequence>
<evidence type="ECO:0008006" key="3">
    <source>
        <dbReference type="Google" id="ProtNLM"/>
    </source>
</evidence>
<name>A0ABY4ZRS8_9CAUL</name>
<keyword evidence="2" id="KW-1185">Reference proteome</keyword>
<proteinExistence type="predicted"/>
<gene>
    <name evidence="1" type="ORF">MZV50_22705</name>
</gene>
<protein>
    <recommendedName>
        <fullName evidence="3">Short-chain dehydrogenase/reductase SDR</fullName>
    </recommendedName>
</protein>
<accession>A0ABY4ZRS8</accession>
<organism evidence="1 2">
    <name type="scientific">Caulobacter segnis</name>
    <dbReference type="NCBI Taxonomy" id="88688"/>
    <lineage>
        <taxon>Bacteria</taxon>
        <taxon>Pseudomonadati</taxon>
        <taxon>Pseudomonadota</taxon>
        <taxon>Alphaproteobacteria</taxon>
        <taxon>Caulobacterales</taxon>
        <taxon>Caulobacteraceae</taxon>
        <taxon>Caulobacter</taxon>
    </lineage>
</organism>
<evidence type="ECO:0000313" key="2">
    <source>
        <dbReference type="Proteomes" id="UP001057520"/>
    </source>
</evidence>